<dbReference type="AlphaFoldDB" id="A0A4W5QR40"/>
<dbReference type="InterPro" id="IPR042099">
    <property type="entry name" value="ANL_N_sf"/>
</dbReference>
<reference evidence="6" key="2">
    <citation type="submission" date="2025-08" db="UniProtKB">
        <authorList>
            <consortium name="Ensembl"/>
        </authorList>
    </citation>
    <scope>IDENTIFICATION</scope>
</reference>
<evidence type="ECO:0000256" key="4">
    <source>
        <dbReference type="ARBA" id="ARBA00047935"/>
    </source>
</evidence>
<evidence type="ECO:0000313" key="6">
    <source>
        <dbReference type="Ensembl" id="ENSHHUP00000074804.1"/>
    </source>
</evidence>
<dbReference type="GO" id="GO:0003987">
    <property type="term" value="F:acetate-CoA ligase activity"/>
    <property type="evidence" value="ECO:0007669"/>
    <property type="project" value="UniProtKB-EC"/>
</dbReference>
<dbReference type="GO" id="GO:0005759">
    <property type="term" value="C:mitochondrial matrix"/>
    <property type="evidence" value="ECO:0007669"/>
    <property type="project" value="TreeGrafter"/>
</dbReference>
<feature type="domain" description="AMP-dependent synthetase/ligase" evidence="5">
    <location>
        <begin position="233"/>
        <end position="382"/>
    </location>
</feature>
<dbReference type="Pfam" id="PF00501">
    <property type="entry name" value="AMP-binding"/>
    <property type="match status" value="2"/>
</dbReference>
<reference evidence="6" key="3">
    <citation type="submission" date="2025-09" db="UniProtKB">
        <authorList>
            <consortium name="Ensembl"/>
        </authorList>
    </citation>
    <scope>IDENTIFICATION</scope>
</reference>
<dbReference type="Ensembl" id="ENSHHUT00000077253.1">
    <property type="protein sequence ID" value="ENSHHUP00000074804.1"/>
    <property type="gene ID" value="ENSHHUG00000043852.1"/>
</dbReference>
<dbReference type="PANTHER" id="PTHR43347">
    <property type="entry name" value="ACYL-COA SYNTHETASE"/>
    <property type="match status" value="1"/>
</dbReference>
<accession>A0A4W5QR40</accession>
<dbReference type="InterPro" id="IPR000873">
    <property type="entry name" value="AMP-dep_synth/lig_dom"/>
</dbReference>
<protein>
    <recommendedName>
        <fullName evidence="2">Acyl-CoA synthetase short-chain family member 3, mitochondrial</fullName>
        <ecNumber evidence="1">6.2.1.1</ecNumber>
    </recommendedName>
    <alternativeName>
        <fullName evidence="3">Acetate--CoA ligase 3</fullName>
    </alternativeName>
</protein>
<name>A0A4W5QR40_9TELE</name>
<dbReference type="EC" id="6.2.1.1" evidence="1"/>
<sequence>RPAHAQFGVRQPLDPMTSYLLALNDNMLSLSWGFLFVRVAWGKLNVCHNAVDRHVERGRGDQPAIVYYSPVTGNNIASPKQLEPLPLLSAQVSRLAGVLVKHRVWKGDLVVIYMPMVPQAMFTMLACARIGAPHSLIFGGFASKELSVRIDHAKVNDSEASFGIEPGRSVEYIPLVEKALELSSHSPSKVLIYNRPGMGRSIEIEYCVHARPHDCVFLPILLHSSCINIRLFSTCPPQGVVRDTAGYAVMLTWTMANIYGLKPGEVWWAASDLGWVVGHSYICYAPLLHGNTTILYEGKPVGTPDAGAFFHVLSEHGCSSVFTAPTAIRAIRQQDTHRELDCSLCSSRLKSLFLAGERCDVETLNWAKRSFGVPVLDHWWQTCKTFLIPAVVIHLTQHLRYISFKGSFSEHLLRFFSLF</sequence>
<evidence type="ECO:0000256" key="2">
    <source>
        <dbReference type="ARBA" id="ARBA00040004"/>
    </source>
</evidence>
<evidence type="ECO:0000313" key="7">
    <source>
        <dbReference type="Proteomes" id="UP000314982"/>
    </source>
</evidence>
<comment type="catalytic activity">
    <reaction evidence="4">
        <text>butanoate + ATP + CoA = butanoyl-CoA + AMP + diphosphate</text>
        <dbReference type="Rhea" id="RHEA:46172"/>
        <dbReference type="ChEBI" id="CHEBI:17968"/>
        <dbReference type="ChEBI" id="CHEBI:30616"/>
        <dbReference type="ChEBI" id="CHEBI:33019"/>
        <dbReference type="ChEBI" id="CHEBI:57287"/>
        <dbReference type="ChEBI" id="CHEBI:57371"/>
        <dbReference type="ChEBI" id="CHEBI:456215"/>
    </reaction>
    <physiologicalReaction direction="left-to-right" evidence="4">
        <dbReference type="Rhea" id="RHEA:46173"/>
    </physiologicalReaction>
</comment>
<reference evidence="7" key="1">
    <citation type="submission" date="2018-06" db="EMBL/GenBank/DDBJ databases">
        <title>Genome assembly of Danube salmon.</title>
        <authorList>
            <person name="Macqueen D.J."/>
            <person name="Gundappa M.K."/>
        </authorList>
    </citation>
    <scope>NUCLEOTIDE SEQUENCE [LARGE SCALE GENOMIC DNA]</scope>
</reference>
<evidence type="ECO:0000256" key="1">
    <source>
        <dbReference type="ARBA" id="ARBA00013275"/>
    </source>
</evidence>
<dbReference type="Proteomes" id="UP000314982">
    <property type="component" value="Unassembled WGS sequence"/>
</dbReference>
<dbReference type="Gene3D" id="3.40.50.12780">
    <property type="entry name" value="N-terminal domain of ligase-like"/>
    <property type="match status" value="1"/>
</dbReference>
<evidence type="ECO:0000259" key="5">
    <source>
        <dbReference type="Pfam" id="PF00501"/>
    </source>
</evidence>
<dbReference type="GeneTree" id="ENSGT00940000157479"/>
<organism evidence="6 7">
    <name type="scientific">Hucho hucho</name>
    <name type="common">huchen</name>
    <dbReference type="NCBI Taxonomy" id="62062"/>
    <lineage>
        <taxon>Eukaryota</taxon>
        <taxon>Metazoa</taxon>
        <taxon>Chordata</taxon>
        <taxon>Craniata</taxon>
        <taxon>Vertebrata</taxon>
        <taxon>Euteleostomi</taxon>
        <taxon>Actinopterygii</taxon>
        <taxon>Neopterygii</taxon>
        <taxon>Teleostei</taxon>
        <taxon>Protacanthopterygii</taxon>
        <taxon>Salmoniformes</taxon>
        <taxon>Salmonidae</taxon>
        <taxon>Salmoninae</taxon>
        <taxon>Hucho</taxon>
    </lineage>
</organism>
<dbReference type="PANTHER" id="PTHR43347:SF3">
    <property type="entry name" value="ACYL-COA SYNTHETASE SHORT-CHAIN FAMILY MEMBER 3, MITOCHONDRIAL"/>
    <property type="match status" value="1"/>
</dbReference>
<proteinExistence type="predicted"/>
<evidence type="ECO:0000256" key="3">
    <source>
        <dbReference type="ARBA" id="ARBA00042755"/>
    </source>
</evidence>
<dbReference type="SUPFAM" id="SSF56801">
    <property type="entry name" value="Acetyl-CoA synthetase-like"/>
    <property type="match status" value="1"/>
</dbReference>
<feature type="domain" description="AMP-dependent synthetase/ligase" evidence="5">
    <location>
        <begin position="88"/>
        <end position="155"/>
    </location>
</feature>
<dbReference type="STRING" id="62062.ENSHHUP00000074804"/>
<keyword evidence="7" id="KW-1185">Reference proteome</keyword>
<dbReference type="GO" id="GO:0050218">
    <property type="term" value="F:propionate-CoA ligase activity"/>
    <property type="evidence" value="ECO:0007669"/>
    <property type="project" value="TreeGrafter"/>
</dbReference>